<evidence type="ECO:0000313" key="1">
    <source>
        <dbReference type="EMBL" id="SDO30745.1"/>
    </source>
</evidence>
<evidence type="ECO:0000313" key="2">
    <source>
        <dbReference type="Proteomes" id="UP000199691"/>
    </source>
</evidence>
<dbReference type="SUPFAM" id="SSF48452">
    <property type="entry name" value="TPR-like"/>
    <property type="match status" value="1"/>
</dbReference>
<accession>A0A1H0IH93</accession>
<dbReference type="Pfam" id="PF14559">
    <property type="entry name" value="TPR_19"/>
    <property type="match status" value="1"/>
</dbReference>
<organism evidence="1 2">
    <name type="scientific">Lentzea jiangxiensis</name>
    <dbReference type="NCBI Taxonomy" id="641025"/>
    <lineage>
        <taxon>Bacteria</taxon>
        <taxon>Bacillati</taxon>
        <taxon>Actinomycetota</taxon>
        <taxon>Actinomycetes</taxon>
        <taxon>Pseudonocardiales</taxon>
        <taxon>Pseudonocardiaceae</taxon>
        <taxon>Lentzea</taxon>
    </lineage>
</organism>
<gene>
    <name evidence="1" type="ORF">SAMN05421507_102103</name>
</gene>
<reference evidence="2" key="1">
    <citation type="submission" date="2016-10" db="EMBL/GenBank/DDBJ databases">
        <authorList>
            <person name="Varghese N."/>
            <person name="Submissions S."/>
        </authorList>
    </citation>
    <scope>NUCLEOTIDE SEQUENCE [LARGE SCALE GENOMIC DNA]</scope>
    <source>
        <strain evidence="2">CGMCC 4.6609</strain>
    </source>
</reference>
<dbReference type="InterPro" id="IPR011990">
    <property type="entry name" value="TPR-like_helical_dom_sf"/>
</dbReference>
<protein>
    <submittedName>
        <fullName evidence="1">FMN reductase</fullName>
    </submittedName>
</protein>
<sequence length="148" mass="16489">MGNEFAVHDSTGYDFNAYHRNGEVAADRWVTATRLFDAGHVETPAEKWERAQLLFEARDYIGAARLLASVAGEVPFQTDLHLLLARAYYHSAQLGKAEATLRVVVDRDPVEHYAHLLLGRTLERQGRSEEAAPWLRLAAAFGGELAEV</sequence>
<dbReference type="RefSeq" id="WP_090096168.1">
    <property type="nucleotide sequence ID" value="NZ_FNIX01000002.1"/>
</dbReference>
<dbReference type="STRING" id="641025.SAMN05421507_102103"/>
<dbReference type="EMBL" id="FNIX01000002">
    <property type="protein sequence ID" value="SDO30745.1"/>
    <property type="molecule type" value="Genomic_DNA"/>
</dbReference>
<name>A0A1H0IH93_9PSEU</name>
<dbReference type="Gene3D" id="1.25.40.10">
    <property type="entry name" value="Tetratricopeptide repeat domain"/>
    <property type="match status" value="1"/>
</dbReference>
<dbReference type="AlphaFoldDB" id="A0A1H0IH93"/>
<keyword evidence="2" id="KW-1185">Reference proteome</keyword>
<dbReference type="OrthoDB" id="9799122at2"/>
<dbReference type="Proteomes" id="UP000199691">
    <property type="component" value="Unassembled WGS sequence"/>
</dbReference>
<proteinExistence type="predicted"/>